<evidence type="ECO:0000313" key="2">
    <source>
        <dbReference type="Proteomes" id="UP000789901"/>
    </source>
</evidence>
<gene>
    <name evidence="1" type="ORF">GMARGA_LOCUS19742</name>
</gene>
<keyword evidence="2" id="KW-1185">Reference proteome</keyword>
<organism evidence="1 2">
    <name type="scientific">Gigaspora margarita</name>
    <dbReference type="NCBI Taxonomy" id="4874"/>
    <lineage>
        <taxon>Eukaryota</taxon>
        <taxon>Fungi</taxon>
        <taxon>Fungi incertae sedis</taxon>
        <taxon>Mucoromycota</taxon>
        <taxon>Glomeromycotina</taxon>
        <taxon>Glomeromycetes</taxon>
        <taxon>Diversisporales</taxon>
        <taxon>Gigasporaceae</taxon>
        <taxon>Gigaspora</taxon>
    </lineage>
</organism>
<sequence>MEITHLSPDDTYDIDMIDRRIFINEPYDNDIFNRFFRKKDIKKLYRLFLEQVIPLAKEIIDISHHPNDERLYNELKGLFFVITDPSVQEIID</sequence>
<evidence type="ECO:0000313" key="1">
    <source>
        <dbReference type="EMBL" id="CAG8781126.1"/>
    </source>
</evidence>
<dbReference type="Proteomes" id="UP000789901">
    <property type="component" value="Unassembled WGS sequence"/>
</dbReference>
<comment type="caution">
    <text evidence="1">The sequence shown here is derived from an EMBL/GenBank/DDBJ whole genome shotgun (WGS) entry which is preliminary data.</text>
</comment>
<name>A0ABN7VLB6_GIGMA</name>
<accession>A0ABN7VLB6</accession>
<feature type="non-terminal residue" evidence="1">
    <location>
        <position position="92"/>
    </location>
</feature>
<protein>
    <submittedName>
        <fullName evidence="1">37188_t:CDS:1</fullName>
    </submittedName>
</protein>
<dbReference type="EMBL" id="CAJVQB010016698">
    <property type="protein sequence ID" value="CAG8781126.1"/>
    <property type="molecule type" value="Genomic_DNA"/>
</dbReference>
<reference evidence="1 2" key="1">
    <citation type="submission" date="2021-06" db="EMBL/GenBank/DDBJ databases">
        <authorList>
            <person name="Kallberg Y."/>
            <person name="Tangrot J."/>
            <person name="Rosling A."/>
        </authorList>
    </citation>
    <scope>NUCLEOTIDE SEQUENCE [LARGE SCALE GENOMIC DNA]</scope>
    <source>
        <strain evidence="1 2">120-4 pot B 10/14</strain>
    </source>
</reference>
<proteinExistence type="predicted"/>